<evidence type="ECO:0000313" key="3">
    <source>
        <dbReference type="Proteomes" id="UP000786693"/>
    </source>
</evidence>
<dbReference type="Gene3D" id="2.150.10.10">
    <property type="entry name" value="Serralysin-like metalloprotease, C-terminal"/>
    <property type="match status" value="3"/>
</dbReference>
<dbReference type="Proteomes" id="UP000786693">
    <property type="component" value="Unassembled WGS sequence"/>
</dbReference>
<dbReference type="InterPro" id="IPR001343">
    <property type="entry name" value="Hemolysn_Ca-bd"/>
</dbReference>
<comment type="caution">
    <text evidence="2">The sequence shown here is derived from an EMBL/GenBank/DDBJ whole genome shotgun (WGS) entry which is preliminary data.</text>
</comment>
<dbReference type="Pfam" id="PF00353">
    <property type="entry name" value="HemolysinCabind"/>
    <property type="match status" value="4"/>
</dbReference>
<feature type="compositionally biased region" description="Gly residues" evidence="1">
    <location>
        <begin position="593"/>
        <end position="604"/>
    </location>
</feature>
<evidence type="ECO:0000313" key="2">
    <source>
        <dbReference type="EMBL" id="GIT95247.1"/>
    </source>
</evidence>
<dbReference type="PRINTS" id="PR00313">
    <property type="entry name" value="CABNDNGRPT"/>
</dbReference>
<feature type="compositionally biased region" description="Low complexity" evidence="1">
    <location>
        <begin position="580"/>
        <end position="592"/>
    </location>
</feature>
<dbReference type="PROSITE" id="PS00330">
    <property type="entry name" value="HEMOLYSIN_CALCIUM"/>
    <property type="match status" value="2"/>
</dbReference>
<sequence length="787" mass="82640">MFNVDTSNQVDLNHRSMFQLGSDRVVEIISGPFNQLNVAVWDGAGNQLTTEAELVGPDQPRMGYTPWHVRDDGEGAFSIFVEGRSGTTTNLLLVSFDADGQQTNVGSYERLAFDKFRANDAIDVGDGRVLAVVDVGDRVESKLYGRDGTILNEDLWNSGAGSQNARGGDVNFAMTRSGDTAFVFYIADGAHGLQAELYLTRTQLNGEPVVESAPEVALAVDTFQVGSVRDSTRMLDAITLDDGRVVLVTAVIKNVNNDGSPVDRDLKKDIFLWMFNPDGSVFLPETKINEFELGTQQEVLAFPVDTGGFIVLYHNIAPQPSFFFPDRPLDPFEGPEDRVIMRLYDADGNAVGDSEAPLGAFQFGENSLILPDGTGYIADTTGVFTLTTDLPVVAPRVEGDDDPNTLTGGDEAELIFGLGGDDILNGGLGDDTIDGGAGVDTWVASGPNGVQVNLGTGLATDGLGGTDNLLLIENVRGGDGDDYIIGDDNDNLLEGMGGNDTLEDAGGIDVLDGGDGIDTYQAAGDQGVVASLLTNTSTNLAGDRKTLISIESLRGTEFFDRLQAAGGEVGTLLEGMGGNDRLNGGNGNDTLDGGAGRDGMDGGSGDDTFIVDNERDSITERPNDGFDTIIGLGNVRVSGEIERVQLQGNGNFRVDGNSFGQEIVGNAGSNILIGGGGEDTLTGGGGQDFFAFLTSDRGGPVTITDFGGRDQLAIDDQFFGLGDGGVDPRAVTAQLASTALALGTFSYDRRTGELFIDSDGRRGAEAPELIAVLQGGGALTADDVLLF</sequence>
<dbReference type="InterPro" id="IPR011049">
    <property type="entry name" value="Serralysin-like_metalloprot_C"/>
</dbReference>
<dbReference type="RefSeq" id="WP_220748747.1">
    <property type="nucleotide sequence ID" value="NZ_BPFH01000003.1"/>
</dbReference>
<evidence type="ECO:0008006" key="4">
    <source>
        <dbReference type="Google" id="ProtNLM"/>
    </source>
</evidence>
<evidence type="ECO:0000256" key="1">
    <source>
        <dbReference type="SAM" id="MobiDB-lite"/>
    </source>
</evidence>
<protein>
    <recommendedName>
        <fullName evidence="4">Ca2+-binding protein, RTX toxin-related</fullName>
    </recommendedName>
</protein>
<organism evidence="2 3">
    <name type="scientific">Jannaschia pagri</name>
    <dbReference type="NCBI Taxonomy" id="2829797"/>
    <lineage>
        <taxon>Bacteria</taxon>
        <taxon>Pseudomonadati</taxon>
        <taxon>Pseudomonadota</taxon>
        <taxon>Alphaproteobacteria</taxon>
        <taxon>Rhodobacterales</taxon>
        <taxon>Roseobacteraceae</taxon>
        <taxon>Jannaschia</taxon>
    </lineage>
</organism>
<feature type="region of interest" description="Disordered" evidence="1">
    <location>
        <begin position="580"/>
        <end position="604"/>
    </location>
</feature>
<accession>A0ABQ4NMB3</accession>
<reference evidence="2 3" key="1">
    <citation type="submission" date="2021-05" db="EMBL/GenBank/DDBJ databases">
        <title>Bacteria Genome sequencing.</title>
        <authorList>
            <person name="Takabe Y."/>
            <person name="Nakajima Y."/>
            <person name="Suzuki S."/>
            <person name="Shiozaki T."/>
        </authorList>
    </citation>
    <scope>NUCLEOTIDE SEQUENCE [LARGE SCALE GENOMIC DNA]</scope>
    <source>
        <strain evidence="2 3">AI_62</strain>
    </source>
</reference>
<keyword evidence="3" id="KW-1185">Reference proteome</keyword>
<gene>
    <name evidence="2" type="ORF">JANAI62_18700</name>
</gene>
<proteinExistence type="predicted"/>
<dbReference type="EMBL" id="BPFH01000003">
    <property type="protein sequence ID" value="GIT95247.1"/>
    <property type="molecule type" value="Genomic_DNA"/>
</dbReference>
<dbReference type="InterPro" id="IPR018511">
    <property type="entry name" value="Hemolysin-typ_Ca-bd_CS"/>
</dbReference>
<dbReference type="SUPFAM" id="SSF51120">
    <property type="entry name" value="beta-Roll"/>
    <property type="match status" value="4"/>
</dbReference>
<name>A0ABQ4NMB3_9RHOB</name>